<keyword evidence="3" id="KW-1185">Reference proteome</keyword>
<organism evidence="2 3">
    <name type="scientific">Schistosoma japonicum</name>
    <name type="common">Blood fluke</name>
    <dbReference type="NCBI Taxonomy" id="6182"/>
    <lineage>
        <taxon>Eukaryota</taxon>
        <taxon>Metazoa</taxon>
        <taxon>Spiralia</taxon>
        <taxon>Lophotrochozoa</taxon>
        <taxon>Platyhelminthes</taxon>
        <taxon>Trematoda</taxon>
        <taxon>Digenea</taxon>
        <taxon>Strigeidida</taxon>
        <taxon>Schistosomatoidea</taxon>
        <taxon>Schistosomatidae</taxon>
        <taxon>Schistosoma</taxon>
    </lineage>
</organism>
<dbReference type="AlphaFoldDB" id="A0A4Z2DXE8"/>
<sequence>MRNTDDYMDQTDELVLISHEAKEFYDEIRGLVVVFLLFTILFFIAHITLQYFLSKTGYELKACRAERLAYQLVLVVEQGINSRLDTFD</sequence>
<name>A0A4Z2DXE8_SCHJA</name>
<gene>
    <name evidence="2" type="ORF">EWB00_010409</name>
</gene>
<keyword evidence="1" id="KW-0472">Membrane</keyword>
<comment type="caution">
    <text evidence="2">The sequence shown here is derived from an EMBL/GenBank/DDBJ whole genome shotgun (WGS) entry which is preliminary data.</text>
</comment>
<evidence type="ECO:0000313" key="3">
    <source>
        <dbReference type="Proteomes" id="UP000311919"/>
    </source>
</evidence>
<accession>A0A4Z2DXE8</accession>
<keyword evidence="1" id="KW-0812">Transmembrane</keyword>
<evidence type="ECO:0000256" key="1">
    <source>
        <dbReference type="SAM" id="Phobius"/>
    </source>
</evidence>
<reference evidence="2 3" key="1">
    <citation type="submission" date="2019-03" db="EMBL/GenBank/DDBJ databases">
        <title>An improved genome assembly of the fluke Schistosoma japonicum.</title>
        <authorList>
            <person name="Hu W."/>
            <person name="Luo F."/>
            <person name="Yin M."/>
            <person name="Mo X."/>
            <person name="Sun C."/>
            <person name="Wu Q."/>
            <person name="Zhu B."/>
            <person name="Xiang M."/>
            <person name="Wang J."/>
            <person name="Wang Y."/>
            <person name="Zhang T."/>
            <person name="Xu B."/>
            <person name="Zheng H."/>
            <person name="Feng Z."/>
        </authorList>
    </citation>
    <scope>NUCLEOTIDE SEQUENCE [LARGE SCALE GENOMIC DNA]</scope>
    <source>
        <strain evidence="2">HuSjv2</strain>
        <tissue evidence="2">Worms</tissue>
    </source>
</reference>
<feature type="transmembrane region" description="Helical" evidence="1">
    <location>
        <begin position="31"/>
        <end position="53"/>
    </location>
</feature>
<dbReference type="EMBL" id="SKCS01000008">
    <property type="protein sequence ID" value="TNN21233.1"/>
    <property type="molecule type" value="Genomic_DNA"/>
</dbReference>
<keyword evidence="1" id="KW-1133">Transmembrane helix</keyword>
<evidence type="ECO:0000313" key="2">
    <source>
        <dbReference type="EMBL" id="TNN21233.1"/>
    </source>
</evidence>
<protein>
    <submittedName>
        <fullName evidence="2">Limb region 1 protein-like protein</fullName>
    </submittedName>
</protein>
<proteinExistence type="predicted"/>
<dbReference type="Proteomes" id="UP000311919">
    <property type="component" value="Unassembled WGS sequence"/>
</dbReference>